<dbReference type="GO" id="GO:0030170">
    <property type="term" value="F:pyridoxal phosphate binding"/>
    <property type="evidence" value="ECO:0007669"/>
    <property type="project" value="InterPro"/>
</dbReference>
<keyword evidence="5 9" id="KW-0028">Amino-acid biosynthesis</keyword>
<dbReference type="CDD" id="cd00609">
    <property type="entry name" value="AAT_like"/>
    <property type="match status" value="1"/>
</dbReference>
<accession>A0AAW4WZC4</accession>
<dbReference type="Pfam" id="PF00155">
    <property type="entry name" value="Aminotran_1_2"/>
    <property type="match status" value="1"/>
</dbReference>
<comment type="caution">
    <text evidence="11">The sequence shown here is derived from an EMBL/GenBank/DDBJ whole genome shotgun (WGS) entry which is preliminary data.</text>
</comment>
<feature type="domain" description="Aminotransferase class I/classII large" evidence="10">
    <location>
        <begin position="36"/>
        <end position="358"/>
    </location>
</feature>
<dbReference type="NCBIfam" id="TIGR01141">
    <property type="entry name" value="hisC"/>
    <property type="match status" value="1"/>
</dbReference>
<protein>
    <recommendedName>
        <fullName evidence="9">Histidinol-phosphate aminotransferase</fullName>
        <ecNumber evidence="9">2.6.1.9</ecNumber>
    </recommendedName>
    <alternativeName>
        <fullName evidence="9">Imidazole acetol-phosphate transaminase</fullName>
    </alternativeName>
</protein>
<dbReference type="InterPro" id="IPR015422">
    <property type="entry name" value="PyrdxlP-dep_Trfase_small"/>
</dbReference>
<keyword evidence="7 9" id="KW-0663">Pyridoxal phosphate</keyword>
<evidence type="ECO:0000256" key="4">
    <source>
        <dbReference type="ARBA" id="ARBA00022576"/>
    </source>
</evidence>
<dbReference type="EMBL" id="JAJFAT010000005">
    <property type="protein sequence ID" value="MCC3144607.1"/>
    <property type="molecule type" value="Genomic_DNA"/>
</dbReference>
<comment type="subunit">
    <text evidence="3 9">Homodimer.</text>
</comment>
<dbReference type="Gene3D" id="3.90.1150.10">
    <property type="entry name" value="Aspartate Aminotransferase, domain 1"/>
    <property type="match status" value="1"/>
</dbReference>
<dbReference type="SUPFAM" id="SSF53383">
    <property type="entry name" value="PLP-dependent transferases"/>
    <property type="match status" value="1"/>
</dbReference>
<dbReference type="PANTHER" id="PTHR42885:SF2">
    <property type="entry name" value="HISTIDINOL-PHOSPHATE AMINOTRANSFERASE"/>
    <property type="match status" value="1"/>
</dbReference>
<dbReference type="InterPro" id="IPR001917">
    <property type="entry name" value="Aminotrans_II_pyridoxalP_BS"/>
</dbReference>
<comment type="cofactor">
    <cofactor evidence="1 9">
        <name>pyridoxal 5'-phosphate</name>
        <dbReference type="ChEBI" id="CHEBI:597326"/>
    </cofactor>
</comment>
<comment type="pathway">
    <text evidence="9">Amino-acid biosynthesis; L-histidine biosynthesis; L-histidine from 5-phospho-alpha-D-ribose 1-diphosphate: step 7/9.</text>
</comment>
<gene>
    <name evidence="9 11" type="primary">hisC</name>
    <name evidence="11" type="ORF">LJ207_04615</name>
</gene>
<keyword evidence="4 9" id="KW-0032">Aminotransferase</keyword>
<dbReference type="RefSeq" id="WP_229344514.1">
    <property type="nucleotide sequence ID" value="NZ_JAJFAT010000005.1"/>
</dbReference>
<dbReference type="InterPro" id="IPR004839">
    <property type="entry name" value="Aminotransferase_I/II_large"/>
</dbReference>
<comment type="catalytic activity">
    <reaction evidence="9">
        <text>L-histidinol phosphate + 2-oxoglutarate = 3-(imidazol-4-yl)-2-oxopropyl phosphate + L-glutamate</text>
        <dbReference type="Rhea" id="RHEA:23744"/>
        <dbReference type="ChEBI" id="CHEBI:16810"/>
        <dbReference type="ChEBI" id="CHEBI:29985"/>
        <dbReference type="ChEBI" id="CHEBI:57766"/>
        <dbReference type="ChEBI" id="CHEBI:57980"/>
        <dbReference type="EC" id="2.6.1.9"/>
    </reaction>
</comment>
<organism evidence="11 12">
    <name type="scientific">Halanaerobium polyolivorans</name>
    <dbReference type="NCBI Taxonomy" id="2886943"/>
    <lineage>
        <taxon>Bacteria</taxon>
        <taxon>Bacillati</taxon>
        <taxon>Bacillota</taxon>
        <taxon>Clostridia</taxon>
        <taxon>Halanaerobiales</taxon>
        <taxon>Halanaerobiaceae</taxon>
        <taxon>Halanaerobium</taxon>
    </lineage>
</organism>
<dbReference type="EC" id="2.6.1.9" evidence="9"/>
<evidence type="ECO:0000256" key="3">
    <source>
        <dbReference type="ARBA" id="ARBA00011738"/>
    </source>
</evidence>
<dbReference type="GO" id="GO:0000105">
    <property type="term" value="P:L-histidine biosynthetic process"/>
    <property type="evidence" value="ECO:0007669"/>
    <property type="project" value="UniProtKB-UniRule"/>
</dbReference>
<name>A0AAW4WZC4_9FIRM</name>
<comment type="similarity">
    <text evidence="2 9">Belongs to the class-II pyridoxal-phosphate-dependent aminotransferase family. Histidinol-phosphate aminotransferase subfamily.</text>
</comment>
<dbReference type="InterPro" id="IPR005861">
    <property type="entry name" value="HisP_aminotrans"/>
</dbReference>
<sequence length="367" mass="42178">MSDKQKDKKVKIKEKLREEVRSISPYYGEKDDFEVKINLAGNESPFDIPTEIKDKFIKEFQKNDINRYPEIYSEKIHQELADYLSRELNKEVSTEEVIVGNGSDELLDILIRTFVDKGDIVLSQTPTFSMYQYFTELGGGVYEEIPLNKDFTIENIKAKIDQLEPKIIFFCSPNNPTGELLAKDLILSISEYFSGPVIVDEAYADFSSEDLMDEVDKHLNLAVTRTFSKAYGLAGIRLGYLYANPVLVEELKKVLKPYNLNTLTDILACIVLNNDDIIKERIEFIKKERARVYKKLAAYSKWDVFPSEANFIYLEGEKTHLFKKALNQAGIKIRSYNTDPAAVRITIGSKEENNAVLRVLEEFKQKN</sequence>
<dbReference type="PROSITE" id="PS00599">
    <property type="entry name" value="AA_TRANSFER_CLASS_2"/>
    <property type="match status" value="1"/>
</dbReference>
<dbReference type="AlphaFoldDB" id="A0AAW4WZC4"/>
<reference evidence="11 12" key="1">
    <citation type="submission" date="2021-10" db="EMBL/GenBank/DDBJ databases">
        <authorList>
            <person name="Grouzdev D.S."/>
            <person name="Pantiukh K.S."/>
            <person name="Krutkina M.S."/>
        </authorList>
    </citation>
    <scope>NUCLEOTIDE SEQUENCE [LARGE SCALE GENOMIC DNA]</scope>
    <source>
        <strain evidence="11 12">Z-7514</strain>
    </source>
</reference>
<evidence type="ECO:0000313" key="12">
    <source>
        <dbReference type="Proteomes" id="UP001199296"/>
    </source>
</evidence>
<evidence type="ECO:0000313" key="11">
    <source>
        <dbReference type="EMBL" id="MCC3144607.1"/>
    </source>
</evidence>
<proteinExistence type="inferred from homology"/>
<evidence type="ECO:0000256" key="8">
    <source>
        <dbReference type="ARBA" id="ARBA00023102"/>
    </source>
</evidence>
<dbReference type="HAMAP" id="MF_01023">
    <property type="entry name" value="HisC_aminotrans_2"/>
    <property type="match status" value="1"/>
</dbReference>
<evidence type="ECO:0000256" key="1">
    <source>
        <dbReference type="ARBA" id="ARBA00001933"/>
    </source>
</evidence>
<dbReference type="InterPro" id="IPR015424">
    <property type="entry name" value="PyrdxlP-dep_Trfase"/>
</dbReference>
<dbReference type="Proteomes" id="UP001199296">
    <property type="component" value="Unassembled WGS sequence"/>
</dbReference>
<dbReference type="GO" id="GO:0004400">
    <property type="term" value="F:histidinol-phosphate transaminase activity"/>
    <property type="evidence" value="ECO:0007669"/>
    <property type="project" value="UniProtKB-UniRule"/>
</dbReference>
<dbReference type="Gene3D" id="3.40.640.10">
    <property type="entry name" value="Type I PLP-dependent aspartate aminotransferase-like (Major domain)"/>
    <property type="match status" value="1"/>
</dbReference>
<evidence type="ECO:0000256" key="2">
    <source>
        <dbReference type="ARBA" id="ARBA00007970"/>
    </source>
</evidence>
<evidence type="ECO:0000256" key="6">
    <source>
        <dbReference type="ARBA" id="ARBA00022679"/>
    </source>
</evidence>
<evidence type="ECO:0000256" key="7">
    <source>
        <dbReference type="ARBA" id="ARBA00022898"/>
    </source>
</evidence>
<evidence type="ECO:0000256" key="5">
    <source>
        <dbReference type="ARBA" id="ARBA00022605"/>
    </source>
</evidence>
<keyword evidence="8 9" id="KW-0368">Histidine biosynthesis</keyword>
<keyword evidence="12" id="KW-1185">Reference proteome</keyword>
<keyword evidence="6 9" id="KW-0808">Transferase</keyword>
<evidence type="ECO:0000259" key="10">
    <source>
        <dbReference type="Pfam" id="PF00155"/>
    </source>
</evidence>
<feature type="modified residue" description="N6-(pyridoxal phosphate)lysine" evidence="9">
    <location>
        <position position="229"/>
    </location>
</feature>
<evidence type="ECO:0000256" key="9">
    <source>
        <dbReference type="HAMAP-Rule" id="MF_01023"/>
    </source>
</evidence>
<dbReference type="PANTHER" id="PTHR42885">
    <property type="entry name" value="HISTIDINOL-PHOSPHATE AMINOTRANSFERASE-RELATED"/>
    <property type="match status" value="1"/>
</dbReference>
<dbReference type="InterPro" id="IPR015421">
    <property type="entry name" value="PyrdxlP-dep_Trfase_major"/>
</dbReference>